<gene>
    <name evidence="1" type="ORF">HBH39_18785</name>
</gene>
<keyword evidence="2" id="KW-1185">Reference proteome</keyword>
<dbReference type="AlphaFoldDB" id="A0A6G9QPK5"/>
<name>A0A6G9QPK5_9GAMM</name>
<reference evidence="1 2" key="1">
    <citation type="submission" date="2020-03" db="EMBL/GenBank/DDBJ databases">
        <title>Complete genome sequence of Shewanella sp.</title>
        <authorList>
            <person name="Kim Y.-S."/>
            <person name="Kim S.-J."/>
            <person name="Jung H.-K."/>
            <person name="Kim K.-H."/>
        </authorList>
    </citation>
    <scope>NUCLEOTIDE SEQUENCE [LARGE SCALE GENOMIC DNA]</scope>
    <source>
        <strain evidence="1 2">PN3F2</strain>
        <plasmid evidence="1 2">pPN3F2_2</plasmid>
    </source>
</reference>
<sequence>MKLALFDESDHTKPFWLIDSESISRGQTVANIKESILFTNLSAVDAILLQSRLEDSEVLSTDFFDDDICTLYYELTGKSLDLTDLTDMSYLFKVILNAHQKLTASQCSANDKHEEIEPKLSITKYSKNYFSDECKGAISKTLRFTNAEVSHLLSEIEFDAGRFKKQDINSLPSFRSFDNEIAGYYTDPTKYYYAKVQLTERLDHLNVYFQFNRNMQAIVPKSLLLTMAELVKSEIRILELYEYQKSAHEQQDYLPAKLEMKSMIGWMSTGIINRMFCRALAVRRCASSVFYHDMMRTMTTIRAEKLRNAGIKISSIGPFEINCSVKKGEMELLSQRAYEVGLYVAR</sequence>
<geneLocation type="plasmid" evidence="1 2">
    <name>pPN3F2_2</name>
</geneLocation>
<dbReference type="EMBL" id="CP050315">
    <property type="protein sequence ID" value="QIR16524.1"/>
    <property type="molecule type" value="Genomic_DNA"/>
</dbReference>
<evidence type="ECO:0000313" key="1">
    <source>
        <dbReference type="EMBL" id="QIR16524.1"/>
    </source>
</evidence>
<dbReference type="RefSeq" id="WP_167680352.1">
    <property type="nucleotide sequence ID" value="NZ_CP050315.1"/>
</dbReference>
<organism evidence="1 2">
    <name type="scientific">Shewanella aestuarii</name>
    <dbReference type="NCBI Taxonomy" id="1028752"/>
    <lineage>
        <taxon>Bacteria</taxon>
        <taxon>Pseudomonadati</taxon>
        <taxon>Pseudomonadota</taxon>
        <taxon>Gammaproteobacteria</taxon>
        <taxon>Alteromonadales</taxon>
        <taxon>Shewanellaceae</taxon>
        <taxon>Shewanella</taxon>
    </lineage>
</organism>
<protein>
    <submittedName>
        <fullName evidence="1">Uncharacterized protein</fullName>
    </submittedName>
</protein>
<keyword evidence="1" id="KW-0614">Plasmid</keyword>
<dbReference type="KEGG" id="saes:HBH39_18785"/>
<dbReference type="Proteomes" id="UP000502608">
    <property type="component" value="Plasmid pPN3F2_2"/>
</dbReference>
<accession>A0A6G9QPK5</accession>
<proteinExistence type="predicted"/>
<evidence type="ECO:0000313" key="2">
    <source>
        <dbReference type="Proteomes" id="UP000502608"/>
    </source>
</evidence>